<gene>
    <name evidence="2" type="ORF">QE399_001279</name>
</gene>
<dbReference type="EMBL" id="JAVIZX010000001">
    <property type="protein sequence ID" value="MDR6213590.1"/>
    <property type="molecule type" value="Genomic_DNA"/>
</dbReference>
<accession>A0ABU1I919</accession>
<dbReference type="GO" id="GO:0016787">
    <property type="term" value="F:hydrolase activity"/>
    <property type="evidence" value="ECO:0007669"/>
    <property type="project" value="UniProtKB-KW"/>
</dbReference>
<reference evidence="2 3" key="1">
    <citation type="submission" date="2023-08" db="EMBL/GenBank/DDBJ databases">
        <title>Functional and genomic diversity of the sorghum phyllosphere microbiome.</title>
        <authorList>
            <person name="Shade A."/>
        </authorList>
    </citation>
    <scope>NUCLEOTIDE SEQUENCE [LARGE SCALE GENOMIC DNA]</scope>
    <source>
        <strain evidence="2 3">SORGH_AS_0335</strain>
    </source>
</reference>
<organism evidence="2 3">
    <name type="scientific">Paracidovorax wautersii</name>
    <dbReference type="NCBI Taxonomy" id="1177982"/>
    <lineage>
        <taxon>Bacteria</taxon>
        <taxon>Pseudomonadati</taxon>
        <taxon>Pseudomonadota</taxon>
        <taxon>Betaproteobacteria</taxon>
        <taxon>Burkholderiales</taxon>
        <taxon>Comamonadaceae</taxon>
        <taxon>Paracidovorax</taxon>
    </lineage>
</organism>
<keyword evidence="3" id="KW-1185">Reference proteome</keyword>
<protein>
    <submittedName>
        <fullName evidence="2">Lipid A 3-O-deacylase</fullName>
        <ecNumber evidence="2">3.1.1.-</ecNumber>
    </submittedName>
</protein>
<dbReference type="SUPFAM" id="SSF56925">
    <property type="entry name" value="OMPA-like"/>
    <property type="match status" value="1"/>
</dbReference>
<evidence type="ECO:0000313" key="3">
    <source>
        <dbReference type="Proteomes" id="UP001267710"/>
    </source>
</evidence>
<sequence>MLHSALHRPLFQGRRPASARFAFPLTIAAAAISWGAGLGSAQAQPVSDAYHAPSVYVQGNWAEHGSDAATIGVTLPWSQWRSEFWGSELRGHWDINLSRWSFDGVAGYNSINVLSVTPTLRLRPDQGRSAWFWEAGIGATLADDRYRTTNKEFSTSFNFASHLGLGVNFGAQRQHEVSVRVQHVSNASIKRPNPGENFVQLRYGFHF</sequence>
<dbReference type="Gene3D" id="2.40.160.20">
    <property type="match status" value="1"/>
</dbReference>
<evidence type="ECO:0000256" key="1">
    <source>
        <dbReference type="ARBA" id="ARBA00004442"/>
    </source>
</evidence>
<dbReference type="RefSeq" id="WP_309827184.1">
    <property type="nucleotide sequence ID" value="NZ_JAVIZX010000001.1"/>
</dbReference>
<keyword evidence="2" id="KW-0378">Hydrolase</keyword>
<comment type="caution">
    <text evidence="2">The sequence shown here is derived from an EMBL/GenBank/DDBJ whole genome shotgun (WGS) entry which is preliminary data.</text>
</comment>
<proteinExistence type="predicted"/>
<dbReference type="Proteomes" id="UP001267710">
    <property type="component" value="Unassembled WGS sequence"/>
</dbReference>
<dbReference type="InterPro" id="IPR018550">
    <property type="entry name" value="Lipid-A_deacylase-rel"/>
</dbReference>
<evidence type="ECO:0000313" key="2">
    <source>
        <dbReference type="EMBL" id="MDR6213590.1"/>
    </source>
</evidence>
<dbReference type="EC" id="3.1.1.-" evidence="2"/>
<dbReference type="InterPro" id="IPR011250">
    <property type="entry name" value="OMP/PagP_B-barrel"/>
</dbReference>
<name>A0ABU1I919_9BURK</name>
<dbReference type="Pfam" id="PF09411">
    <property type="entry name" value="PagL"/>
    <property type="match status" value="1"/>
</dbReference>
<comment type="subcellular location">
    <subcellularLocation>
        <location evidence="1">Cell outer membrane</location>
    </subcellularLocation>
</comment>